<evidence type="ECO:0000256" key="3">
    <source>
        <dbReference type="ARBA" id="ARBA00022729"/>
    </source>
</evidence>
<dbReference type="Pfam" id="PF09084">
    <property type="entry name" value="NMT1"/>
    <property type="match status" value="1"/>
</dbReference>
<dbReference type="AlphaFoldDB" id="A0A1M7G6T9"/>
<dbReference type="EMBL" id="FRCP01000006">
    <property type="protein sequence ID" value="SHM11647.1"/>
    <property type="molecule type" value="Genomic_DNA"/>
</dbReference>
<evidence type="ECO:0000313" key="6">
    <source>
        <dbReference type="Proteomes" id="UP000184038"/>
    </source>
</evidence>
<reference evidence="5 6" key="1">
    <citation type="submission" date="2016-11" db="EMBL/GenBank/DDBJ databases">
        <authorList>
            <person name="Jaros S."/>
            <person name="Januszkiewicz K."/>
            <person name="Wedrychowicz H."/>
        </authorList>
    </citation>
    <scope>NUCLEOTIDE SEQUENCE [LARGE SCALE GENOMIC DNA]</scope>
    <source>
        <strain evidence="5 6">DSM 15930</strain>
    </source>
</reference>
<dbReference type="PROSITE" id="PS51257">
    <property type="entry name" value="PROKAR_LIPOPROTEIN"/>
    <property type="match status" value="1"/>
</dbReference>
<comment type="subcellular location">
    <subcellularLocation>
        <location evidence="1">Periplasm</location>
    </subcellularLocation>
</comment>
<dbReference type="OrthoDB" id="9815602at2"/>
<dbReference type="RefSeq" id="WP_073283357.1">
    <property type="nucleotide sequence ID" value="NZ_FRCP01000006.1"/>
</dbReference>
<dbReference type="Proteomes" id="UP000184038">
    <property type="component" value="Unassembled WGS sequence"/>
</dbReference>
<feature type="domain" description="SsuA/THI5-like" evidence="4">
    <location>
        <begin position="54"/>
        <end position="260"/>
    </location>
</feature>
<gene>
    <name evidence="5" type="ORF">SAMN02746066_00851</name>
</gene>
<sequence>MNRKIISLAIIIILGTMLLTGCRNETDSVDSSSKNGLTTVRVAVMTGNFTQYTALIGKQQGIFEKNGINLEITEYAAGVNTIDAVVAGQADIGNMADYAAVNRIGNTLDTNNLVIVSEIQGGDVNGFLYTAPEYADDLKKLDGKGFINSVGTVNEYYNSQIFGYLGFDEGKQNLVNSDSTTTSLALAQSGDVAAVFSSGSGSTYFEGIGWKKAIDGADLGIETYSYYMTTEEFNSSHVQVLADFLKATQESYDYIMEHLDETAKYLETTLGISADNFKSDWSIAKSRIGFSQEGVEQLIEIEDWAFNNGRYEKKYDISNYINTDALEKIYPDKVTVK</sequence>
<keyword evidence="6" id="KW-1185">Reference proteome</keyword>
<dbReference type="Gene3D" id="3.40.190.10">
    <property type="entry name" value="Periplasmic binding protein-like II"/>
    <property type="match status" value="2"/>
</dbReference>
<protein>
    <submittedName>
        <fullName evidence="5">ABC-type nitrate/sulfonate/bicarbonate transport system, substrate-binding protein</fullName>
    </submittedName>
</protein>
<proteinExistence type="inferred from homology"/>
<evidence type="ECO:0000313" key="5">
    <source>
        <dbReference type="EMBL" id="SHM11647.1"/>
    </source>
</evidence>
<dbReference type="PANTHER" id="PTHR30024">
    <property type="entry name" value="ALIPHATIC SULFONATES-BINDING PROTEIN-RELATED"/>
    <property type="match status" value="1"/>
</dbReference>
<evidence type="ECO:0000256" key="2">
    <source>
        <dbReference type="ARBA" id="ARBA00010742"/>
    </source>
</evidence>
<keyword evidence="3" id="KW-0732">Signal</keyword>
<dbReference type="PANTHER" id="PTHR30024:SF47">
    <property type="entry name" value="TAURINE-BINDING PERIPLASMIC PROTEIN"/>
    <property type="match status" value="1"/>
</dbReference>
<name>A0A1M7G6T9_9FIRM</name>
<evidence type="ECO:0000259" key="4">
    <source>
        <dbReference type="Pfam" id="PF09084"/>
    </source>
</evidence>
<evidence type="ECO:0000256" key="1">
    <source>
        <dbReference type="ARBA" id="ARBA00004418"/>
    </source>
</evidence>
<dbReference type="InterPro" id="IPR015168">
    <property type="entry name" value="SsuA/THI5"/>
</dbReference>
<dbReference type="SUPFAM" id="SSF53850">
    <property type="entry name" value="Periplasmic binding protein-like II"/>
    <property type="match status" value="1"/>
</dbReference>
<dbReference type="STRING" id="1120996.SAMN02746066_00851"/>
<dbReference type="GO" id="GO:0042597">
    <property type="term" value="C:periplasmic space"/>
    <property type="evidence" value="ECO:0007669"/>
    <property type="project" value="UniProtKB-SubCell"/>
</dbReference>
<organism evidence="5 6">
    <name type="scientific">Anaerosporobacter mobilis DSM 15930</name>
    <dbReference type="NCBI Taxonomy" id="1120996"/>
    <lineage>
        <taxon>Bacteria</taxon>
        <taxon>Bacillati</taxon>
        <taxon>Bacillota</taxon>
        <taxon>Clostridia</taxon>
        <taxon>Lachnospirales</taxon>
        <taxon>Lachnospiraceae</taxon>
        <taxon>Anaerosporobacter</taxon>
    </lineage>
</organism>
<accession>A0A1M7G6T9</accession>
<comment type="similarity">
    <text evidence="2">Belongs to the bacterial solute-binding protein SsuA/TauA family.</text>
</comment>